<protein>
    <recommendedName>
        <fullName evidence="3">6-phosphofructokinase</fullName>
    </recommendedName>
</protein>
<sequence length="42" mass="4351">MKKSGNLLYAQSGGPTAVINSSVQGALETACKCPQIEHIYAA</sequence>
<dbReference type="STRING" id="1497955.HMPREF1872_00696"/>
<name>A0A133YE16_9FIRM</name>
<dbReference type="EMBL" id="LSCV01000015">
    <property type="protein sequence ID" value="KXB41448.1"/>
    <property type="molecule type" value="Genomic_DNA"/>
</dbReference>
<comment type="caution">
    <text evidence="1">The sequence shown here is derived from an EMBL/GenBank/DDBJ whole genome shotgun (WGS) entry which is preliminary data.</text>
</comment>
<dbReference type="AlphaFoldDB" id="A0A133YE16"/>
<dbReference type="Gene3D" id="3.40.50.450">
    <property type="match status" value="1"/>
</dbReference>
<evidence type="ECO:0000313" key="2">
    <source>
        <dbReference type="Proteomes" id="UP000070080"/>
    </source>
</evidence>
<evidence type="ECO:0000313" key="1">
    <source>
        <dbReference type="EMBL" id="KXB41448.1"/>
    </source>
</evidence>
<feature type="non-terminal residue" evidence="1">
    <location>
        <position position="42"/>
    </location>
</feature>
<evidence type="ECO:0008006" key="3">
    <source>
        <dbReference type="Google" id="ProtNLM"/>
    </source>
</evidence>
<reference evidence="2" key="1">
    <citation type="submission" date="2016-01" db="EMBL/GenBank/DDBJ databases">
        <authorList>
            <person name="Mitreva M."/>
            <person name="Pepin K.H."/>
            <person name="Mihindukulasuriya K.A."/>
            <person name="Fulton R."/>
            <person name="Fronick C."/>
            <person name="O'Laughlin M."/>
            <person name="Miner T."/>
            <person name="Herter B."/>
            <person name="Rosa B.A."/>
            <person name="Cordes M."/>
            <person name="Tomlinson C."/>
            <person name="Wollam A."/>
            <person name="Palsikar V.B."/>
            <person name="Mardis E.R."/>
            <person name="Wilson R.K."/>
        </authorList>
    </citation>
    <scope>NUCLEOTIDE SEQUENCE [LARGE SCALE GENOMIC DNA]</scope>
    <source>
        <strain evidence="2">KA00274</strain>
    </source>
</reference>
<gene>
    <name evidence="1" type="ORF">HMPREF1872_00696</name>
</gene>
<keyword evidence="2" id="KW-1185">Reference proteome</keyword>
<organism evidence="1 2">
    <name type="scientific">Amygdalobacter nucleatus</name>
    <dbReference type="NCBI Taxonomy" id="3029274"/>
    <lineage>
        <taxon>Bacteria</taxon>
        <taxon>Bacillati</taxon>
        <taxon>Bacillota</taxon>
        <taxon>Clostridia</taxon>
        <taxon>Eubacteriales</taxon>
        <taxon>Oscillospiraceae</taxon>
        <taxon>Amygdalobacter</taxon>
    </lineage>
</organism>
<accession>A0A133YE16</accession>
<proteinExistence type="predicted"/>
<dbReference type="Proteomes" id="UP000070080">
    <property type="component" value="Unassembled WGS sequence"/>
</dbReference>